<evidence type="ECO:0000256" key="1">
    <source>
        <dbReference type="ARBA" id="ARBA00000217"/>
    </source>
</evidence>
<proteinExistence type="inferred from homology"/>
<dbReference type="InterPro" id="IPR000889">
    <property type="entry name" value="Glutathione_peroxidase"/>
</dbReference>
<dbReference type="AlphaFoldDB" id="A0AAN8X286"/>
<keyword evidence="10" id="KW-1185">Reference proteome</keyword>
<dbReference type="GO" id="GO:0005576">
    <property type="term" value="C:extracellular region"/>
    <property type="evidence" value="ECO:0007669"/>
    <property type="project" value="UniProtKB-SubCell"/>
</dbReference>
<dbReference type="SUPFAM" id="SSF52833">
    <property type="entry name" value="Thioredoxin-like"/>
    <property type="match status" value="1"/>
</dbReference>
<evidence type="ECO:0000256" key="8">
    <source>
        <dbReference type="ARBA" id="ARBA00023002"/>
    </source>
</evidence>
<evidence type="ECO:0000256" key="5">
    <source>
        <dbReference type="ARBA" id="ARBA00022525"/>
    </source>
</evidence>
<sequence>MQEPGVGAAEIMNGIRHVRPGGGFEPNMTMFEKTQVNGDSESEIFTFLKDACEYTDGTFSSGVNYSPLRVGDISWNFEKFLIDKFGKPYTRYHPTLLTTDTISADITTLLAA</sequence>
<dbReference type="GO" id="GO:0006979">
    <property type="term" value="P:response to oxidative stress"/>
    <property type="evidence" value="ECO:0007669"/>
    <property type="project" value="InterPro"/>
</dbReference>
<evidence type="ECO:0000256" key="2">
    <source>
        <dbReference type="ARBA" id="ARBA00004613"/>
    </source>
</evidence>
<evidence type="ECO:0000313" key="10">
    <source>
        <dbReference type="Proteomes" id="UP001381693"/>
    </source>
</evidence>
<dbReference type="PROSITE" id="PS51355">
    <property type="entry name" value="GLUTATHIONE_PEROXID_3"/>
    <property type="match status" value="1"/>
</dbReference>
<gene>
    <name evidence="9" type="primary">GPX3_5</name>
    <name evidence="9" type="ORF">SK128_020150</name>
</gene>
<comment type="catalytic activity">
    <reaction evidence="1">
        <text>2 glutathione + H2O2 = glutathione disulfide + 2 H2O</text>
        <dbReference type="Rhea" id="RHEA:16833"/>
        <dbReference type="ChEBI" id="CHEBI:15377"/>
        <dbReference type="ChEBI" id="CHEBI:16240"/>
        <dbReference type="ChEBI" id="CHEBI:57925"/>
        <dbReference type="ChEBI" id="CHEBI:58297"/>
        <dbReference type="EC" id="1.11.1.9"/>
    </reaction>
</comment>
<dbReference type="GO" id="GO:0004602">
    <property type="term" value="F:glutathione peroxidase activity"/>
    <property type="evidence" value="ECO:0007669"/>
    <property type="project" value="UniProtKB-EC"/>
</dbReference>
<keyword evidence="7" id="KW-0732">Signal</keyword>
<evidence type="ECO:0000256" key="7">
    <source>
        <dbReference type="ARBA" id="ARBA00022729"/>
    </source>
</evidence>
<keyword evidence="5" id="KW-0964">Secreted</keyword>
<keyword evidence="8 9" id="KW-0560">Oxidoreductase</keyword>
<organism evidence="9 10">
    <name type="scientific">Halocaridina rubra</name>
    <name type="common">Hawaiian red shrimp</name>
    <dbReference type="NCBI Taxonomy" id="373956"/>
    <lineage>
        <taxon>Eukaryota</taxon>
        <taxon>Metazoa</taxon>
        <taxon>Ecdysozoa</taxon>
        <taxon>Arthropoda</taxon>
        <taxon>Crustacea</taxon>
        <taxon>Multicrustacea</taxon>
        <taxon>Malacostraca</taxon>
        <taxon>Eumalacostraca</taxon>
        <taxon>Eucarida</taxon>
        <taxon>Decapoda</taxon>
        <taxon>Pleocyemata</taxon>
        <taxon>Caridea</taxon>
        <taxon>Atyoidea</taxon>
        <taxon>Atyidae</taxon>
        <taxon>Halocaridina</taxon>
    </lineage>
</organism>
<name>A0AAN8X286_HALRR</name>
<dbReference type="PANTHER" id="PTHR11592:SF88">
    <property type="entry name" value="GLUTATHIONE PEROXIDASE-RELATED"/>
    <property type="match status" value="1"/>
</dbReference>
<evidence type="ECO:0000313" key="9">
    <source>
        <dbReference type="EMBL" id="KAK7072898.1"/>
    </source>
</evidence>
<dbReference type="PANTHER" id="PTHR11592">
    <property type="entry name" value="GLUTATHIONE PEROXIDASE"/>
    <property type="match status" value="1"/>
</dbReference>
<dbReference type="InterPro" id="IPR036249">
    <property type="entry name" value="Thioredoxin-like_sf"/>
</dbReference>
<comment type="subcellular location">
    <subcellularLocation>
        <location evidence="2">Secreted</location>
    </subcellularLocation>
</comment>
<comment type="caution">
    <text evidence="9">The sequence shown here is derived from an EMBL/GenBank/DDBJ whole genome shotgun (WGS) entry which is preliminary data.</text>
</comment>
<evidence type="ECO:0000256" key="4">
    <source>
        <dbReference type="ARBA" id="ARBA00012310"/>
    </source>
</evidence>
<accession>A0AAN8X286</accession>
<dbReference type="EC" id="1.11.1.9" evidence="4"/>
<dbReference type="EMBL" id="JAXCGZ010013310">
    <property type="protein sequence ID" value="KAK7072898.1"/>
    <property type="molecule type" value="Genomic_DNA"/>
</dbReference>
<protein>
    <recommendedName>
        <fullName evidence="4">glutathione peroxidase</fullName>
        <ecNumber evidence="4">1.11.1.9</ecNumber>
    </recommendedName>
</protein>
<evidence type="ECO:0000256" key="3">
    <source>
        <dbReference type="ARBA" id="ARBA00006926"/>
    </source>
</evidence>
<dbReference type="Gene3D" id="3.40.30.10">
    <property type="entry name" value="Glutaredoxin"/>
    <property type="match status" value="1"/>
</dbReference>
<comment type="similarity">
    <text evidence="3">Belongs to the glutathione peroxidase family.</text>
</comment>
<evidence type="ECO:0000256" key="6">
    <source>
        <dbReference type="ARBA" id="ARBA00022559"/>
    </source>
</evidence>
<keyword evidence="6 9" id="KW-0575">Peroxidase</keyword>
<dbReference type="Proteomes" id="UP001381693">
    <property type="component" value="Unassembled WGS sequence"/>
</dbReference>
<reference evidence="9 10" key="1">
    <citation type="submission" date="2023-11" db="EMBL/GenBank/DDBJ databases">
        <title>Halocaridina rubra genome assembly.</title>
        <authorList>
            <person name="Smith C."/>
        </authorList>
    </citation>
    <scope>NUCLEOTIDE SEQUENCE [LARGE SCALE GENOMIC DNA]</scope>
    <source>
        <strain evidence="9">EP-1</strain>
        <tissue evidence="9">Whole</tissue>
    </source>
</reference>